<evidence type="ECO:0000313" key="2">
    <source>
        <dbReference type="EMBL" id="CAG5110176.1"/>
    </source>
</evidence>
<gene>
    <name evidence="2" type="ORF">OKIOD_LOCUS13368</name>
</gene>
<dbReference type="EMBL" id="OU015567">
    <property type="protein sequence ID" value="CAG5110176.1"/>
    <property type="molecule type" value="Genomic_DNA"/>
</dbReference>
<accession>A0ABN7SXK9</accession>
<keyword evidence="1" id="KW-0732">Signal</keyword>
<evidence type="ECO:0000256" key="1">
    <source>
        <dbReference type="SAM" id="SignalP"/>
    </source>
</evidence>
<reference evidence="2 3" key="1">
    <citation type="submission" date="2021-04" db="EMBL/GenBank/DDBJ databases">
        <authorList>
            <person name="Bliznina A."/>
        </authorList>
    </citation>
    <scope>NUCLEOTIDE SEQUENCE [LARGE SCALE GENOMIC DNA]</scope>
</reference>
<protein>
    <submittedName>
        <fullName evidence="2">Oidioi.mRNA.OKI2018_I69.chr2.g4603.t1.cds</fullName>
    </submittedName>
</protein>
<evidence type="ECO:0000313" key="3">
    <source>
        <dbReference type="Proteomes" id="UP001158576"/>
    </source>
</evidence>
<organism evidence="2 3">
    <name type="scientific">Oikopleura dioica</name>
    <name type="common">Tunicate</name>
    <dbReference type="NCBI Taxonomy" id="34765"/>
    <lineage>
        <taxon>Eukaryota</taxon>
        <taxon>Metazoa</taxon>
        <taxon>Chordata</taxon>
        <taxon>Tunicata</taxon>
        <taxon>Appendicularia</taxon>
        <taxon>Copelata</taxon>
        <taxon>Oikopleuridae</taxon>
        <taxon>Oikopleura</taxon>
    </lineage>
</organism>
<sequence length="251" mass="28921">MRRLILFLSAVSARVAIEDEVCIDQDLQQDCIGICRVDYTACRLLCETEYCLSICSSNFDKCNNDCPCGENCPNGCECCENPICPTTESIQTTVSDDNGIFYPIIKGRGVSEAFLNGMYVLWPVDTLGDAVRIVEMEILEGGIKRGKIEDVKTNEQWRRISWLAQNGGNMMERVIDEGDFWRFVPHPTMPDTFQIHLDTDYHYDNNINDRNVLSILYNSFAMEDTIYAPRIFYEESVNMENEEYLWTFVRQ</sequence>
<dbReference type="Proteomes" id="UP001158576">
    <property type="component" value="Chromosome 2"/>
</dbReference>
<proteinExistence type="predicted"/>
<feature type="signal peptide" evidence="1">
    <location>
        <begin position="1"/>
        <end position="16"/>
    </location>
</feature>
<keyword evidence="3" id="KW-1185">Reference proteome</keyword>
<feature type="chain" id="PRO_5046846182" evidence="1">
    <location>
        <begin position="17"/>
        <end position="251"/>
    </location>
</feature>
<name>A0ABN7SXK9_OIKDI</name>